<feature type="transmembrane region" description="Helical" evidence="1">
    <location>
        <begin position="13"/>
        <end position="35"/>
    </location>
</feature>
<accession>A0ABN9LHT6</accession>
<comment type="caution">
    <text evidence="2">The sequence shown here is derived from an EMBL/GenBank/DDBJ whole genome shotgun (WGS) entry which is preliminary data.</text>
</comment>
<gene>
    <name evidence="2" type="ORF">RIMI_LOCUS7589388</name>
</gene>
<protein>
    <submittedName>
        <fullName evidence="2">Uncharacterized protein</fullName>
    </submittedName>
</protein>
<dbReference type="Gene3D" id="3.40.50.300">
    <property type="entry name" value="P-loop containing nucleotide triphosphate hydrolases"/>
    <property type="match status" value="1"/>
</dbReference>
<dbReference type="Proteomes" id="UP001176940">
    <property type="component" value="Unassembled WGS sequence"/>
</dbReference>
<keyword evidence="1" id="KW-1133">Transmembrane helix</keyword>
<proteinExistence type="predicted"/>
<feature type="non-terminal residue" evidence="2">
    <location>
        <position position="1"/>
    </location>
</feature>
<name>A0ABN9LHT6_9NEOB</name>
<dbReference type="PANTHER" id="PTHR19229:SF250">
    <property type="entry name" value="ABC TRANSPORTER DOMAIN-CONTAINING PROTEIN-RELATED"/>
    <property type="match status" value="1"/>
</dbReference>
<evidence type="ECO:0000256" key="1">
    <source>
        <dbReference type="SAM" id="Phobius"/>
    </source>
</evidence>
<dbReference type="SUPFAM" id="SSF52540">
    <property type="entry name" value="P-loop containing nucleoside triphosphate hydrolases"/>
    <property type="match status" value="1"/>
</dbReference>
<evidence type="ECO:0000313" key="2">
    <source>
        <dbReference type="EMBL" id="CAJ0938532.1"/>
    </source>
</evidence>
<evidence type="ECO:0000313" key="3">
    <source>
        <dbReference type="Proteomes" id="UP001176940"/>
    </source>
</evidence>
<keyword evidence="1" id="KW-0812">Transmembrane</keyword>
<reference evidence="2" key="1">
    <citation type="submission" date="2023-07" db="EMBL/GenBank/DDBJ databases">
        <authorList>
            <person name="Stuckert A."/>
        </authorList>
    </citation>
    <scope>NUCLEOTIDE SEQUENCE</scope>
</reference>
<keyword evidence="3" id="KW-1185">Reference proteome</keyword>
<dbReference type="PANTHER" id="PTHR19229">
    <property type="entry name" value="ATP-BINDING CASSETTE TRANSPORTER SUBFAMILY A ABCA"/>
    <property type="match status" value="1"/>
</dbReference>
<feature type="transmembrane region" description="Helical" evidence="1">
    <location>
        <begin position="47"/>
        <end position="71"/>
    </location>
</feature>
<dbReference type="InterPro" id="IPR026082">
    <property type="entry name" value="ABCA"/>
</dbReference>
<dbReference type="EMBL" id="CAUEEQ010014463">
    <property type="protein sequence ID" value="CAJ0938532.1"/>
    <property type="molecule type" value="Genomic_DNA"/>
</dbReference>
<organism evidence="2 3">
    <name type="scientific">Ranitomeya imitator</name>
    <name type="common">mimic poison frog</name>
    <dbReference type="NCBI Taxonomy" id="111125"/>
    <lineage>
        <taxon>Eukaryota</taxon>
        <taxon>Metazoa</taxon>
        <taxon>Chordata</taxon>
        <taxon>Craniata</taxon>
        <taxon>Vertebrata</taxon>
        <taxon>Euteleostomi</taxon>
        <taxon>Amphibia</taxon>
        <taxon>Batrachia</taxon>
        <taxon>Anura</taxon>
        <taxon>Neobatrachia</taxon>
        <taxon>Hyloidea</taxon>
        <taxon>Dendrobatidae</taxon>
        <taxon>Dendrobatinae</taxon>
        <taxon>Ranitomeya</taxon>
    </lineage>
</organism>
<keyword evidence="1" id="KW-0472">Membrane</keyword>
<dbReference type="InterPro" id="IPR027417">
    <property type="entry name" value="P-loop_NTPase"/>
</dbReference>
<feature type="transmembrane region" description="Helical" evidence="1">
    <location>
        <begin position="77"/>
        <end position="97"/>
    </location>
</feature>
<feature type="transmembrane region" description="Helical" evidence="1">
    <location>
        <begin position="127"/>
        <end position="150"/>
    </location>
</feature>
<sequence length="264" mass="29705">FMKMMGINSCSHFFAWFIECACFLIITVAILILILKFGKILPHSNGFLMFLFFLDYSLTVIAMSYLISVFFHNTNVAALSGSLIYIITFFPFIVVVSKETGLSFAGKNLTGIQWHNMYTSPMASDTFCFGWLCWIMLIDAMIYFIVGWYIRIVFPGKYGIAVPWYYPVLPSFWKECCGLQNVCSMKPSGLMISNLVAHGIPEKKGDDLYPHNEEEPSDLNVGVSLHGLTKIYQSKAAVENLNLKFYEGHITSLLGHNGAGKTTT</sequence>
<feature type="non-terminal residue" evidence="2">
    <location>
        <position position="264"/>
    </location>
</feature>